<organism evidence="1 2">
    <name type="scientific">Pseudomonas chlororaphis O6</name>
    <dbReference type="NCBI Taxonomy" id="1037915"/>
    <lineage>
        <taxon>Bacteria</taxon>
        <taxon>Pseudomonadati</taxon>
        <taxon>Pseudomonadota</taxon>
        <taxon>Gammaproteobacteria</taxon>
        <taxon>Pseudomonadales</taxon>
        <taxon>Pseudomonadaceae</taxon>
        <taxon>Pseudomonas</taxon>
    </lineage>
</organism>
<reference evidence="1 2" key="1">
    <citation type="journal article" date="2012" name="PLoS Genet.">
        <title>Comparative Genomics of Plant-Associated Pseudomonas spp.: Insights into Diversity and Inheritance of Traits Involved in Multitrophic Interactions.</title>
        <authorList>
            <person name="Loper J.E."/>
            <person name="Hassan K.A."/>
            <person name="Mavrodi D.V."/>
            <person name="Davis E.W.II."/>
            <person name="Lim C.K."/>
            <person name="Shaffer B.T."/>
            <person name="Elbourne L.D."/>
            <person name="Stockwell V.O."/>
            <person name="Hartney S.L."/>
            <person name="Breakwell K."/>
            <person name="Henkels M.D."/>
            <person name="Tetu S.G."/>
            <person name="Rangel L.I."/>
            <person name="Kidarsa T.A."/>
            <person name="Wilson N.L."/>
            <person name="van de Mortel J.E."/>
            <person name="Song C."/>
            <person name="Blumhagen R."/>
            <person name="Radune D."/>
            <person name="Hostetler J.B."/>
            <person name="Brinkac L.M."/>
            <person name="Durkin A.S."/>
            <person name="Kluepfel D.A."/>
            <person name="Wechter W.P."/>
            <person name="Anderson A.J."/>
            <person name="Kim Y.C."/>
            <person name="Pierson L.S.III."/>
            <person name="Pierson E.A."/>
            <person name="Lindow S.E."/>
            <person name="Kobayashi D.Y."/>
            <person name="Raaijmakers J.M."/>
            <person name="Weller D.M."/>
            <person name="Thomashow L.S."/>
            <person name="Allen A.E."/>
            <person name="Paulsen I.T."/>
        </authorList>
    </citation>
    <scope>NUCLEOTIDE SEQUENCE [LARGE SCALE GENOMIC DNA]</scope>
    <source>
        <strain evidence="1 2">O6</strain>
    </source>
</reference>
<dbReference type="Pfam" id="PF05947">
    <property type="entry name" value="T6SS_TssF"/>
    <property type="match status" value="1"/>
</dbReference>
<comment type="caution">
    <text evidence="1">The sequence shown here is derived from an EMBL/GenBank/DDBJ whole genome shotgun (WGS) entry which is preliminary data.</text>
</comment>
<dbReference type="RefSeq" id="WP_009051525.1">
    <property type="nucleotide sequence ID" value="NZ_CM001490.1"/>
</dbReference>
<dbReference type="PANTHER" id="PTHR35370">
    <property type="entry name" value="CYTOPLASMIC PROTEIN-RELATED-RELATED"/>
    <property type="match status" value="1"/>
</dbReference>
<protein>
    <submittedName>
        <fullName evidence="1">Type VI secretion protein, TssF family</fullName>
    </submittedName>
</protein>
<dbReference type="Proteomes" id="UP000003790">
    <property type="component" value="Chromosome"/>
</dbReference>
<accession>A0AB33X0M2</accession>
<evidence type="ECO:0000313" key="2">
    <source>
        <dbReference type="Proteomes" id="UP000003790"/>
    </source>
</evidence>
<proteinExistence type="predicted"/>
<dbReference type="EMBL" id="AHOT01000001">
    <property type="protein sequence ID" value="EIM18905.1"/>
    <property type="molecule type" value="Genomic_DNA"/>
</dbReference>
<dbReference type="NCBIfam" id="TIGR03359">
    <property type="entry name" value="VI_chp_6"/>
    <property type="match status" value="1"/>
</dbReference>
<dbReference type="AlphaFoldDB" id="A0AB33X0M2"/>
<dbReference type="PANTHER" id="PTHR35370:SF1">
    <property type="entry name" value="TYPE VI SECRETION SYSTEM COMPONENT TSSF1"/>
    <property type="match status" value="1"/>
</dbReference>
<name>A0AB33X0M2_9PSED</name>
<evidence type="ECO:0000313" key="1">
    <source>
        <dbReference type="EMBL" id="EIM18905.1"/>
    </source>
</evidence>
<sequence>MFGERFLQLYNDELRYFRETGHQFAQAHPQVAQHLGTHIDGVLDPFVERLLEGSAFLATRVQEKLNSEQPEFALQMLSRLAPLWYTPVPSIATIAIRPDLSFPQWHGQTELPRGSKVTLNDASLSNKPATFTTARAIKIQPVEIAEAQCAILPPLHLPAAVACHLRDGAAHVRLHLSTRGVLALCELDLASLHLTLAEETVRANQLLSALLNHSLRVVLWAKGDSQPVVKVLDPTHLCLGGVGEDEALLPEAVGELPGSRLMREYFAAPSRFFSLQVKGLGDFLAQCGRVHDFEVLFVLDQRPMPLVDQVSARDFHLFATPVINLYRRYCTPVQVSGERSEHHLVVDRLNTSLYEIHSVLQVKGVLRDGNPVSFSSLQADVNFDCDYERAGYALRRRREHSPSKYHNVHLPNEDTFIAISPGKSDLEIDAVRSLIVEALVCERHLVPAHLQQPVFQLENTMPVHRVEIVRHPTPPLAVPEIGQAWQAIQMLALNPLRYARPEVQDCGALLRDWLSLFCNQKDPSQRKRIASILNVWVEHRFERYQGRGPLAWIRGAQLSLNISPRHHADHGAYLFGRVLHHALSKYCDLNQVLTMALLLEGEPHVHWGAIGHA</sequence>
<dbReference type="PIRSF" id="PIRSF028304">
    <property type="entry name" value="UCP028304"/>
    <property type="match status" value="1"/>
</dbReference>
<gene>
    <name evidence="1" type="ORF">PchlO6_6099</name>
</gene>
<dbReference type="InterPro" id="IPR010272">
    <property type="entry name" value="T6SS_TssF"/>
</dbReference>